<keyword evidence="4 5" id="KW-0664">Pyridoxine biosynthesis</keyword>
<feature type="binding site" evidence="5">
    <location>
        <position position="55"/>
    </location>
    <ligand>
        <name>substrate</name>
    </ligand>
</feature>
<dbReference type="HAMAP" id="MF_01825">
    <property type="entry name" value="PdxB"/>
    <property type="match status" value="1"/>
</dbReference>
<dbReference type="Pfam" id="PF11890">
    <property type="entry name" value="DUF3410"/>
    <property type="match status" value="1"/>
</dbReference>
<evidence type="ECO:0000256" key="1">
    <source>
        <dbReference type="ARBA" id="ARBA00022490"/>
    </source>
</evidence>
<dbReference type="InterPro" id="IPR024531">
    <property type="entry name" value="Erythronate-4-P_DHase_dimer"/>
</dbReference>
<comment type="function">
    <text evidence="5">Catalyzes the oxidation of erythronate-4-phosphate to 3-hydroxy-2-oxo-4-phosphonooxybutanoate.</text>
</comment>
<feature type="domain" description="D-isomer specific 2-hydroxyacid dehydrogenase catalytic" evidence="6">
    <location>
        <begin position="44"/>
        <end position="116"/>
    </location>
</feature>
<evidence type="ECO:0000313" key="9">
    <source>
        <dbReference type="EMBL" id="WOX06096.1"/>
    </source>
</evidence>
<keyword evidence="3 5" id="KW-0520">NAD</keyword>
<keyword evidence="1 5" id="KW-0963">Cytoplasm</keyword>
<evidence type="ECO:0000259" key="8">
    <source>
        <dbReference type="Pfam" id="PF11890"/>
    </source>
</evidence>
<feature type="binding site" evidence="5">
    <location>
        <position position="76"/>
    </location>
    <ligand>
        <name>substrate</name>
    </ligand>
</feature>
<evidence type="ECO:0000256" key="2">
    <source>
        <dbReference type="ARBA" id="ARBA00023002"/>
    </source>
</evidence>
<dbReference type="Pfam" id="PF00389">
    <property type="entry name" value="2-Hacid_dh"/>
    <property type="match status" value="1"/>
</dbReference>
<dbReference type="CDD" id="cd12158">
    <property type="entry name" value="ErythrP_dh"/>
    <property type="match status" value="1"/>
</dbReference>
<dbReference type="RefSeq" id="WP_318954556.1">
    <property type="nucleotide sequence ID" value="NZ_CP137555.1"/>
</dbReference>
<comment type="catalytic activity">
    <reaction evidence="5">
        <text>4-phospho-D-erythronate + NAD(+) = (R)-3-hydroxy-2-oxo-4-phosphooxybutanoate + NADH + H(+)</text>
        <dbReference type="Rhea" id="RHEA:18829"/>
        <dbReference type="ChEBI" id="CHEBI:15378"/>
        <dbReference type="ChEBI" id="CHEBI:57540"/>
        <dbReference type="ChEBI" id="CHEBI:57945"/>
        <dbReference type="ChEBI" id="CHEBI:58538"/>
        <dbReference type="ChEBI" id="CHEBI:58766"/>
        <dbReference type="EC" id="1.1.1.290"/>
    </reaction>
</comment>
<organism evidence="9 10">
    <name type="scientific">Microbulbifer pacificus</name>
    <dbReference type="NCBI Taxonomy" id="407164"/>
    <lineage>
        <taxon>Bacteria</taxon>
        <taxon>Pseudomonadati</taxon>
        <taxon>Pseudomonadota</taxon>
        <taxon>Gammaproteobacteria</taxon>
        <taxon>Cellvibrionales</taxon>
        <taxon>Microbulbiferaceae</taxon>
        <taxon>Microbulbifer</taxon>
    </lineage>
</organism>
<dbReference type="InterPro" id="IPR020921">
    <property type="entry name" value="Erythronate-4-P_DHase"/>
</dbReference>
<evidence type="ECO:0000256" key="5">
    <source>
        <dbReference type="HAMAP-Rule" id="MF_01825"/>
    </source>
</evidence>
<name>A0AAU0MZK2_9GAMM</name>
<feature type="active site" evidence="5">
    <location>
        <position position="242"/>
    </location>
</feature>
<feature type="binding site" evidence="5">
    <location>
        <position position="263"/>
    </location>
    <ligand>
        <name>substrate</name>
    </ligand>
</feature>
<dbReference type="EMBL" id="CP137555">
    <property type="protein sequence ID" value="WOX06096.1"/>
    <property type="molecule type" value="Genomic_DNA"/>
</dbReference>
<comment type="pathway">
    <text evidence="5">Cofactor biosynthesis; pyridoxine 5'-phosphate biosynthesis; pyridoxine 5'-phosphate from D-erythrose 4-phosphate: step 2/5.</text>
</comment>
<evidence type="ECO:0000259" key="6">
    <source>
        <dbReference type="Pfam" id="PF00389"/>
    </source>
</evidence>
<dbReference type="InterPro" id="IPR006140">
    <property type="entry name" value="D-isomer_DH_NAD-bd"/>
</dbReference>
<dbReference type="GO" id="GO:0008615">
    <property type="term" value="P:pyridoxine biosynthetic process"/>
    <property type="evidence" value="ECO:0007669"/>
    <property type="project" value="UniProtKB-UniRule"/>
</dbReference>
<feature type="binding site" evidence="5">
    <location>
        <position position="262"/>
    </location>
    <ligand>
        <name>NAD(+)</name>
        <dbReference type="ChEBI" id="CHEBI:57540"/>
    </ligand>
</feature>
<comment type="caution">
    <text evidence="5">Lacks conserved residue(s) required for the propagation of feature annotation.</text>
</comment>
<dbReference type="InterPro" id="IPR036291">
    <property type="entry name" value="NAD(P)-bd_dom_sf"/>
</dbReference>
<dbReference type="InterPro" id="IPR006139">
    <property type="entry name" value="D-isomer_2_OHA_DH_cat_dom"/>
</dbReference>
<dbReference type="SUPFAM" id="SSF52283">
    <property type="entry name" value="Formate/glycerate dehydrogenase catalytic domain-like"/>
    <property type="match status" value="1"/>
</dbReference>
<evidence type="ECO:0000259" key="7">
    <source>
        <dbReference type="Pfam" id="PF02826"/>
    </source>
</evidence>
<proteinExistence type="inferred from homology"/>
<dbReference type="SUPFAM" id="SSF51735">
    <property type="entry name" value="NAD(P)-binding Rossmann-fold domains"/>
    <property type="match status" value="1"/>
</dbReference>
<dbReference type="AlphaFoldDB" id="A0AAU0MZK2"/>
<feature type="binding site" evidence="5">
    <location>
        <position position="237"/>
    </location>
    <ligand>
        <name>NAD(+)</name>
        <dbReference type="ChEBI" id="CHEBI:57540"/>
    </ligand>
</feature>
<keyword evidence="10" id="KW-1185">Reference proteome</keyword>
<feature type="active site" evidence="5">
    <location>
        <position position="210"/>
    </location>
</feature>
<dbReference type="Pfam" id="PF02826">
    <property type="entry name" value="2-Hacid_dh_C"/>
    <property type="match status" value="1"/>
</dbReference>
<evidence type="ECO:0000256" key="4">
    <source>
        <dbReference type="ARBA" id="ARBA00023096"/>
    </source>
</evidence>
<dbReference type="Gene3D" id="3.30.1370.170">
    <property type="match status" value="1"/>
</dbReference>
<dbReference type="GO" id="GO:0051287">
    <property type="term" value="F:NAD binding"/>
    <property type="evidence" value="ECO:0007669"/>
    <property type="project" value="InterPro"/>
</dbReference>
<comment type="subunit">
    <text evidence="5">Homodimer.</text>
</comment>
<dbReference type="GO" id="GO:0033711">
    <property type="term" value="F:4-phosphoerythronate dehydrogenase activity"/>
    <property type="evidence" value="ECO:0007669"/>
    <property type="project" value="UniProtKB-EC"/>
</dbReference>
<dbReference type="Proteomes" id="UP001302477">
    <property type="component" value="Chromosome"/>
</dbReference>
<reference evidence="9 10" key="1">
    <citation type="submission" date="2023-10" db="EMBL/GenBank/DDBJ databases">
        <title>Description of Microbulbifer bruguierae sp. nov., isolated from the sediments of mangrove plant Bruguiera sexangula and comparative genomic analyses of the genus Microbulbifer.</title>
        <authorList>
            <person name="Long M."/>
        </authorList>
    </citation>
    <scope>NUCLEOTIDE SEQUENCE [LARGE SCALE GENOMIC DNA]</scope>
    <source>
        <strain evidence="9 10">SPO729</strain>
    </source>
</reference>
<protein>
    <recommendedName>
        <fullName evidence="5">Erythronate-4-phosphate dehydrogenase</fullName>
        <ecNumber evidence="5">1.1.1.290</ecNumber>
    </recommendedName>
</protein>
<keyword evidence="2 5" id="KW-0560">Oxidoreductase</keyword>
<dbReference type="EC" id="1.1.1.290" evidence="5"/>
<comment type="subcellular location">
    <subcellularLocation>
        <location evidence="5">Cytoplasm</location>
    </subcellularLocation>
</comment>
<dbReference type="GO" id="GO:0005829">
    <property type="term" value="C:cytosol"/>
    <property type="evidence" value="ECO:0007669"/>
    <property type="project" value="TreeGrafter"/>
</dbReference>
<feature type="domain" description="D-isomer specific 2-hydroxyacid dehydrogenase NAD-binding" evidence="7">
    <location>
        <begin position="121"/>
        <end position="260"/>
    </location>
</feature>
<feature type="binding site" evidence="5">
    <location>
        <position position="152"/>
    </location>
    <ligand>
        <name>NAD(+)</name>
        <dbReference type="ChEBI" id="CHEBI:57540"/>
    </ligand>
</feature>
<feature type="active site" description="Proton donor" evidence="5">
    <location>
        <position position="259"/>
    </location>
</feature>
<sequence>MNSDRKVETPLNIVADENIPGLETWFGDLGNITRVPGRNLSRAQLAMADVLLVRSVTEVNETLLRDTPVRFVGSCTIGTDHLDIPWLESQGIAWSAAPGCNANSVVEYVFCTLAALDIDWRTRSFGIVGCGNVGGLLQRRLHALDIPCKIYDPWLADNPDSSDLPSVLQQDVICLHVPLVKDGPHPSHHMIDAVALATIKPGAVLISAGRGAVIDNGALLQCLECLEQTPGFTAALDVWENEPDIRTDLLAKVDLGSPHIAGYSHDGKLAGTRMIRDALNRALELPETEQQDSGAEVKQRVATEQSGFVAIRELLLKIYDPREDDRRLRDAAMVAAAGGETMAKSFDTLRKHYPQRLEFSHYQVQAPQLDEATLHQLAILGLN</sequence>
<dbReference type="KEGG" id="mpaf:R5R33_02880"/>
<feature type="domain" description="Erythronate-4-phosphate dehydrogenase dimerisation" evidence="8">
    <location>
        <begin position="304"/>
        <end position="378"/>
    </location>
</feature>
<evidence type="ECO:0000256" key="3">
    <source>
        <dbReference type="ARBA" id="ARBA00023027"/>
    </source>
</evidence>
<accession>A0AAU0MZK2</accession>
<dbReference type="Gene3D" id="3.40.50.720">
    <property type="entry name" value="NAD(P)-binding Rossmann-like Domain"/>
    <property type="match status" value="2"/>
</dbReference>
<dbReference type="InterPro" id="IPR038251">
    <property type="entry name" value="PdxB_dimer_sf"/>
</dbReference>
<evidence type="ECO:0000313" key="10">
    <source>
        <dbReference type="Proteomes" id="UP001302477"/>
    </source>
</evidence>
<gene>
    <name evidence="5" type="primary">pdxB</name>
    <name evidence="9" type="ORF">R5R33_02880</name>
</gene>
<comment type="similarity">
    <text evidence="5">Belongs to the D-isomer specific 2-hydroxyacid dehydrogenase family. PdxB subfamily.</text>
</comment>
<dbReference type="PANTHER" id="PTHR42938:SF9">
    <property type="entry name" value="FORMATE DEHYDROGENASE 1"/>
    <property type="match status" value="1"/>
</dbReference>
<dbReference type="GO" id="GO:0046983">
    <property type="term" value="F:protein dimerization activity"/>
    <property type="evidence" value="ECO:0007669"/>
    <property type="project" value="InterPro"/>
</dbReference>
<dbReference type="GO" id="GO:0036001">
    <property type="term" value="P:'de novo' pyridoxal 5'-phosphate biosynthetic process"/>
    <property type="evidence" value="ECO:0007669"/>
    <property type="project" value="TreeGrafter"/>
</dbReference>
<dbReference type="PANTHER" id="PTHR42938">
    <property type="entry name" value="FORMATE DEHYDROGENASE 1"/>
    <property type="match status" value="1"/>
</dbReference>